<proteinExistence type="predicted"/>
<protein>
    <submittedName>
        <fullName evidence="2">CubicO group peptidase (Beta-lactamase class C family)</fullName>
    </submittedName>
</protein>
<dbReference type="Proteomes" id="UP000244225">
    <property type="component" value="Unassembled WGS sequence"/>
</dbReference>
<evidence type="ECO:0000313" key="3">
    <source>
        <dbReference type="Proteomes" id="UP000244225"/>
    </source>
</evidence>
<dbReference type="PANTHER" id="PTHR46825">
    <property type="entry name" value="D-ALANYL-D-ALANINE-CARBOXYPEPTIDASE/ENDOPEPTIDASE AMPH"/>
    <property type="match status" value="1"/>
</dbReference>
<sequence length="350" mass="39183">MPAMLPNTLDALLDRHYTANTPGAVLLVAKGKEVVYSGSRGLANLQTGAAITPDTTFRLASVSKQFTAMCVHLLAQQGLLQLTERLALYFPELIHWREVQLLHLLNHTSGLPDFEEHIPENQQTQLTDEDVLQITAQQKALLFSPGTQYRYSNTAYVLLGLLAERVSGISYADVLQEYIFNPLGMQHSILYGVDASIPDRAMGYRQASNGGFIIADQNIGTATRGDGCLYTSALDYFRWWQALKNHPLFNITNQPKTKYSSIDDSKGWKYSMGWFVSDIGNGKYEYCHSGDTSGFTNLVLRQPEHDTLVACFSNIAQNHTFLHELLQELKGFPEFSPKSALAYHLQELTR</sequence>
<keyword evidence="3" id="KW-1185">Reference proteome</keyword>
<dbReference type="InterPro" id="IPR050491">
    <property type="entry name" value="AmpC-like"/>
</dbReference>
<dbReference type="PANTHER" id="PTHR46825:SF9">
    <property type="entry name" value="BETA-LACTAMASE-RELATED DOMAIN-CONTAINING PROTEIN"/>
    <property type="match status" value="1"/>
</dbReference>
<evidence type="ECO:0000313" key="2">
    <source>
        <dbReference type="EMBL" id="PTX18355.1"/>
    </source>
</evidence>
<dbReference type="InterPro" id="IPR012338">
    <property type="entry name" value="Beta-lactam/transpept-like"/>
</dbReference>
<dbReference type="Gene3D" id="3.40.710.10">
    <property type="entry name" value="DD-peptidase/beta-lactamase superfamily"/>
    <property type="match status" value="1"/>
</dbReference>
<evidence type="ECO:0000259" key="1">
    <source>
        <dbReference type="Pfam" id="PF00144"/>
    </source>
</evidence>
<dbReference type="OrthoDB" id="9793489at2"/>
<gene>
    <name evidence="2" type="ORF">C8N40_106155</name>
</gene>
<organism evidence="2 3">
    <name type="scientific">Pontibacter mucosus</name>
    <dbReference type="NCBI Taxonomy" id="1649266"/>
    <lineage>
        <taxon>Bacteria</taxon>
        <taxon>Pseudomonadati</taxon>
        <taxon>Bacteroidota</taxon>
        <taxon>Cytophagia</taxon>
        <taxon>Cytophagales</taxon>
        <taxon>Hymenobacteraceae</taxon>
        <taxon>Pontibacter</taxon>
    </lineage>
</organism>
<comment type="caution">
    <text evidence="2">The sequence shown here is derived from an EMBL/GenBank/DDBJ whole genome shotgun (WGS) entry which is preliminary data.</text>
</comment>
<dbReference type="AlphaFoldDB" id="A0A2T5YGA3"/>
<dbReference type="Pfam" id="PF00144">
    <property type="entry name" value="Beta-lactamase"/>
    <property type="match status" value="1"/>
</dbReference>
<name>A0A2T5YGA3_9BACT</name>
<dbReference type="SUPFAM" id="SSF56601">
    <property type="entry name" value="beta-lactamase/transpeptidase-like"/>
    <property type="match status" value="1"/>
</dbReference>
<reference evidence="2 3" key="1">
    <citation type="submission" date="2018-04" db="EMBL/GenBank/DDBJ databases">
        <title>Genomic Encyclopedia of Archaeal and Bacterial Type Strains, Phase II (KMG-II): from individual species to whole genera.</title>
        <authorList>
            <person name="Goeker M."/>
        </authorList>
    </citation>
    <scope>NUCLEOTIDE SEQUENCE [LARGE SCALE GENOMIC DNA]</scope>
    <source>
        <strain evidence="2 3">DSM 100162</strain>
    </source>
</reference>
<accession>A0A2T5YGA3</accession>
<dbReference type="EMBL" id="QBKI01000006">
    <property type="protein sequence ID" value="PTX18355.1"/>
    <property type="molecule type" value="Genomic_DNA"/>
</dbReference>
<feature type="domain" description="Beta-lactamase-related" evidence="1">
    <location>
        <begin position="17"/>
        <end position="320"/>
    </location>
</feature>
<dbReference type="InterPro" id="IPR001466">
    <property type="entry name" value="Beta-lactam-related"/>
</dbReference>